<dbReference type="InParanoid" id="K5XH98"/>
<dbReference type="KEGG" id="abp:AGABI1DRAFT111217"/>
<sequence>MAKPHEEQHLHFLCQAIDEARKCQPTPTAFCVGCVITVKWPLTSTDTILLSSGYSRELIGNTHAEANALSKARNLTKNQLQSLFPAASPAELSIDDILSHSDIYTTLEPCSVRTSGLAPCAKAIIAAKLSRCFIGVGEPDDFVKCEGAEMLKDAGIEVVWLKGHENECLTVARTGHEQH</sequence>
<dbReference type="InterPro" id="IPR016193">
    <property type="entry name" value="Cytidine_deaminase-like"/>
</dbReference>
<organism evidence="2 3">
    <name type="scientific">Agaricus bisporus var. burnettii (strain JB137-S8 / ATCC MYA-4627 / FGSC 10392)</name>
    <name type="common">White button mushroom</name>
    <dbReference type="NCBI Taxonomy" id="597362"/>
    <lineage>
        <taxon>Eukaryota</taxon>
        <taxon>Fungi</taxon>
        <taxon>Dikarya</taxon>
        <taxon>Basidiomycota</taxon>
        <taxon>Agaricomycotina</taxon>
        <taxon>Agaricomycetes</taxon>
        <taxon>Agaricomycetidae</taxon>
        <taxon>Agaricales</taxon>
        <taxon>Agaricineae</taxon>
        <taxon>Agaricaceae</taxon>
        <taxon>Agaricus</taxon>
    </lineage>
</organism>
<dbReference type="AlphaFoldDB" id="K5XH98"/>
<dbReference type="GO" id="GO:0008835">
    <property type="term" value="F:diaminohydroxyphosphoribosylaminopyrimidine deaminase activity"/>
    <property type="evidence" value="ECO:0007669"/>
    <property type="project" value="TreeGrafter"/>
</dbReference>
<feature type="domain" description="CMP/dCMP-type deaminase" evidence="1">
    <location>
        <begin position="7"/>
        <end position="158"/>
    </location>
</feature>
<dbReference type="OrthoDB" id="252265at2759"/>
<dbReference type="PROSITE" id="PS51747">
    <property type="entry name" value="CYT_DCMP_DEAMINASES_2"/>
    <property type="match status" value="1"/>
</dbReference>
<dbReference type="Gene3D" id="3.40.140.10">
    <property type="entry name" value="Cytidine Deaminase, domain 2"/>
    <property type="match status" value="1"/>
</dbReference>
<accession>K5XH98</accession>
<protein>
    <recommendedName>
        <fullName evidence="1">CMP/dCMP-type deaminase domain-containing protein</fullName>
    </recommendedName>
</protein>
<proteinExistence type="predicted"/>
<dbReference type="SUPFAM" id="SSF53927">
    <property type="entry name" value="Cytidine deaminase-like"/>
    <property type="match status" value="1"/>
</dbReference>
<name>K5XH98_AGABU</name>
<reference evidence="3" key="1">
    <citation type="journal article" date="2012" name="Proc. Natl. Acad. Sci. U.S.A.">
        <title>Genome sequence of the button mushroom Agaricus bisporus reveals mechanisms governing adaptation to a humic-rich ecological niche.</title>
        <authorList>
            <person name="Morin E."/>
            <person name="Kohler A."/>
            <person name="Baker A.R."/>
            <person name="Foulongne-Oriol M."/>
            <person name="Lombard V."/>
            <person name="Nagy L.G."/>
            <person name="Ohm R.A."/>
            <person name="Patyshakuliyeva A."/>
            <person name="Brun A."/>
            <person name="Aerts A.L."/>
            <person name="Bailey A.M."/>
            <person name="Billette C."/>
            <person name="Coutinho P.M."/>
            <person name="Deakin G."/>
            <person name="Doddapaneni H."/>
            <person name="Floudas D."/>
            <person name="Grimwood J."/>
            <person name="Hilden K."/>
            <person name="Kuees U."/>
            <person name="LaButti K.M."/>
            <person name="Lapidus A."/>
            <person name="Lindquist E.A."/>
            <person name="Lucas S.M."/>
            <person name="Murat C."/>
            <person name="Riley R.W."/>
            <person name="Salamov A.A."/>
            <person name="Schmutz J."/>
            <person name="Subramanian V."/>
            <person name="Woesten H.A.B."/>
            <person name="Xu J."/>
            <person name="Eastwood D.C."/>
            <person name="Foster G.D."/>
            <person name="Sonnenberg A.S."/>
            <person name="Cullen D."/>
            <person name="de Vries R.P."/>
            <person name="Lundell T."/>
            <person name="Hibbett D.S."/>
            <person name="Henrissat B."/>
            <person name="Burton K.S."/>
            <person name="Kerrigan R.W."/>
            <person name="Challen M.P."/>
            <person name="Grigoriev I.V."/>
            <person name="Martin F."/>
        </authorList>
    </citation>
    <scope>NUCLEOTIDE SEQUENCE [LARGE SCALE GENOMIC DNA]</scope>
    <source>
        <strain evidence="3">JB137-S8 / ATCC MYA-4627 / FGSC 10392</strain>
    </source>
</reference>
<evidence type="ECO:0000259" key="1">
    <source>
        <dbReference type="PROSITE" id="PS51747"/>
    </source>
</evidence>
<dbReference type="eggNOG" id="KOG1018">
    <property type="taxonomic scope" value="Eukaryota"/>
</dbReference>
<dbReference type="Proteomes" id="UP000008493">
    <property type="component" value="Unassembled WGS sequence"/>
</dbReference>
<evidence type="ECO:0000313" key="2">
    <source>
        <dbReference type="EMBL" id="EKM82627.1"/>
    </source>
</evidence>
<dbReference type="STRING" id="597362.K5XH98"/>
<evidence type="ECO:0000313" key="3">
    <source>
        <dbReference type="Proteomes" id="UP000008493"/>
    </source>
</evidence>
<keyword evidence="3" id="KW-1185">Reference proteome</keyword>
<dbReference type="PANTHER" id="PTHR11079:SF162">
    <property type="entry name" value="RIBOFLAVIN BIOSYNTHESIS PROTEIN PYRD, CHLOROPLASTIC"/>
    <property type="match status" value="1"/>
</dbReference>
<dbReference type="EMBL" id="JH971386">
    <property type="protein sequence ID" value="EKM82627.1"/>
    <property type="molecule type" value="Genomic_DNA"/>
</dbReference>
<dbReference type="GO" id="GO:0006139">
    <property type="term" value="P:nucleobase-containing compound metabolic process"/>
    <property type="evidence" value="ECO:0007669"/>
    <property type="project" value="UniProtKB-ARBA"/>
</dbReference>
<gene>
    <name evidence="2" type="ORF">AGABI1DRAFT_111217</name>
</gene>
<dbReference type="PANTHER" id="PTHR11079">
    <property type="entry name" value="CYTOSINE DEAMINASE FAMILY MEMBER"/>
    <property type="match status" value="1"/>
</dbReference>
<dbReference type="GeneID" id="18823219"/>
<dbReference type="HOGENOM" id="CLU_036590_8_2_1"/>
<dbReference type="InterPro" id="IPR002125">
    <property type="entry name" value="CMP_dCMP_dom"/>
</dbReference>
<dbReference type="OMA" id="LRQKSWI"/>
<dbReference type="Pfam" id="PF18785">
    <property type="entry name" value="Inv-AAD"/>
    <property type="match status" value="1"/>
</dbReference>
<dbReference type="RefSeq" id="XP_007326594.1">
    <property type="nucleotide sequence ID" value="XM_007326532.1"/>
</dbReference>